<keyword evidence="14" id="KW-0963">Cytoplasm</keyword>
<dbReference type="InterPro" id="IPR036175">
    <property type="entry name" value="Sec23/24_helical_dom_sf"/>
</dbReference>
<sequence>MNFDQGEERDGVRFSWNVWPTSRVEATRKLLVPLGCMYTPLHQNPEIVQVPYPPLHCKGGCSAILNPFCTIAPPYRTWVCPFCLQHNQFPPQYAGISEQSRPAELLPNVTTIEYALPTKESALPVYLFVVDTCLADDELASLMDSLTMSLSLIPENSYVGLVTFGSMVQVYELGFTACPKSYVFRGNAPQALKAATLIEKLGAPETMNLQAKRFLVPVGECEFSLTSIFEEIQKDPMRVSGDKRPPRSTGMAFSVATSLLQAIAPNTGARIMAFIGGAATHGLGMVVGEELKEPIRSHHDISRGKSKYTNQAYKFYKSIGEQAISSGHAIDIFSCSLDQVGLYEMREMVKLTGGFMVLADGFSHPMFQQSFQKIFSRDPDHHFKMGYNADIQVCTSRYLKVCGGIGHMSPIPVQSQPSTYVSENEIGLGGTSHWKIGGLDQNSTFAFYFEITNQHTNPIPQDQPGLIQFITSYQNNLGKRIMRVTTVKREWSDPQASIPLLANGFDQETSAVLMARLAVFKAETDELPDITKWLDKMLIRLVSKYSEHRKDDPSSFNLAPNFSIYPHFMFHLRRSPFLQAFNNSPDESSFYRFMLNRENVSNSLVMIQPTLEKYSFDGPPTPVVLSATSISFDTILLLDTFFCVLIFHGEKIAKWRKAGYDKEPNYANFKDLLLAPKMDASHILKDRFPYPRYIECDQHSGEARFLLATIDPNITHNNNVPQDPSKGEVVFTEDVNLHEFLNHLKKYAVQS</sequence>
<dbReference type="FunFam" id="1.20.120.730:FF:000005">
    <property type="entry name" value="Protein transport protein SEC23"/>
    <property type="match status" value="1"/>
</dbReference>
<dbReference type="GO" id="GO:0000139">
    <property type="term" value="C:Golgi membrane"/>
    <property type="evidence" value="ECO:0007669"/>
    <property type="project" value="UniProtKB-SubCell"/>
</dbReference>
<dbReference type="FunFam" id="3.40.20.10:FF:000041">
    <property type="entry name" value="Protein transport protein SEC23"/>
    <property type="match status" value="1"/>
</dbReference>
<dbReference type="InterPro" id="IPR036465">
    <property type="entry name" value="vWFA_dom_sf"/>
</dbReference>
<dbReference type="FunFam" id="2.30.30.380:FF:000001">
    <property type="entry name" value="Protein transport protein SEC23"/>
    <property type="match status" value="1"/>
</dbReference>
<evidence type="ECO:0000256" key="13">
    <source>
        <dbReference type="ARBA" id="ARBA00025471"/>
    </source>
</evidence>
<dbReference type="Pfam" id="PF08033">
    <property type="entry name" value="Sec23_BS"/>
    <property type="match status" value="1"/>
</dbReference>
<dbReference type="SUPFAM" id="SSF82919">
    <property type="entry name" value="Zn-finger domain of Sec23/24"/>
    <property type="match status" value="1"/>
</dbReference>
<keyword evidence="21" id="KW-1185">Reference proteome</keyword>
<dbReference type="Pfam" id="PF00626">
    <property type="entry name" value="Gelsolin"/>
    <property type="match status" value="1"/>
</dbReference>
<dbReference type="InterPro" id="IPR037550">
    <property type="entry name" value="Sec23_C"/>
</dbReference>
<dbReference type="GO" id="GO:0090110">
    <property type="term" value="P:COPII-coated vesicle cargo loading"/>
    <property type="evidence" value="ECO:0007669"/>
    <property type="project" value="TreeGrafter"/>
</dbReference>
<dbReference type="InterPro" id="IPR006900">
    <property type="entry name" value="Sec23/24_helical_dom"/>
</dbReference>
<evidence type="ECO:0000256" key="8">
    <source>
        <dbReference type="ARBA" id="ARBA00022892"/>
    </source>
</evidence>
<dbReference type="SUPFAM" id="SSF81811">
    <property type="entry name" value="Helical domain of Sec23/24"/>
    <property type="match status" value="1"/>
</dbReference>
<dbReference type="OrthoDB" id="10256289at2759"/>
<keyword evidence="5 14" id="KW-0479">Metal-binding</keyword>
<keyword evidence="12 14" id="KW-0968">Cytoplasmic vesicle</keyword>
<keyword evidence="8 14" id="KW-0931">ER-Golgi transport</keyword>
<dbReference type="InParanoid" id="A0A151Z6H1"/>
<evidence type="ECO:0000256" key="3">
    <source>
        <dbReference type="ARBA" id="ARBA00021212"/>
    </source>
</evidence>
<evidence type="ECO:0000259" key="15">
    <source>
        <dbReference type="Pfam" id="PF00626"/>
    </source>
</evidence>
<feature type="domain" description="Zinc finger Sec23/Sec24-type" evidence="16">
    <location>
        <begin position="54"/>
        <end position="93"/>
    </location>
</feature>
<evidence type="ECO:0000313" key="21">
    <source>
        <dbReference type="Proteomes" id="UP000076078"/>
    </source>
</evidence>
<evidence type="ECO:0000256" key="6">
    <source>
        <dbReference type="ARBA" id="ARBA00022824"/>
    </source>
</evidence>
<evidence type="ECO:0000256" key="11">
    <source>
        <dbReference type="ARBA" id="ARBA00023136"/>
    </source>
</evidence>
<evidence type="ECO:0000256" key="2">
    <source>
        <dbReference type="ARBA" id="ARBA00009210"/>
    </source>
</evidence>
<evidence type="ECO:0000256" key="12">
    <source>
        <dbReference type="ARBA" id="ARBA00023329"/>
    </source>
</evidence>
<evidence type="ECO:0000256" key="10">
    <source>
        <dbReference type="ARBA" id="ARBA00023034"/>
    </source>
</evidence>
<dbReference type="PANTHER" id="PTHR11141:SF0">
    <property type="entry name" value="PROTEIN TRANSPORT PROTEIN SEC23"/>
    <property type="match status" value="1"/>
</dbReference>
<dbReference type="Gene3D" id="1.20.120.730">
    <property type="entry name" value="Sec23/Sec24 helical domain"/>
    <property type="match status" value="1"/>
</dbReference>
<dbReference type="GO" id="GO:0005789">
    <property type="term" value="C:endoplasmic reticulum membrane"/>
    <property type="evidence" value="ECO:0007669"/>
    <property type="project" value="UniProtKB-SubCell"/>
</dbReference>
<dbReference type="STRING" id="361077.A0A151Z6H1"/>
<name>A0A151Z6H1_TIELA</name>
<reference evidence="20 21" key="1">
    <citation type="submission" date="2015-12" db="EMBL/GenBank/DDBJ databases">
        <title>Dictyostelia acquired genes for synthesis and detection of signals that induce cell-type specialization by lateral gene transfer from prokaryotes.</title>
        <authorList>
            <person name="Gloeckner G."/>
            <person name="Schaap P."/>
        </authorList>
    </citation>
    <scope>NUCLEOTIDE SEQUENCE [LARGE SCALE GENOMIC DNA]</scope>
    <source>
        <strain evidence="20 21">TK</strain>
    </source>
</reference>
<dbReference type="Pfam" id="PF04811">
    <property type="entry name" value="Sec23_trunk"/>
    <property type="match status" value="1"/>
</dbReference>
<evidence type="ECO:0000259" key="19">
    <source>
        <dbReference type="Pfam" id="PF08033"/>
    </source>
</evidence>
<evidence type="ECO:0000259" key="18">
    <source>
        <dbReference type="Pfam" id="PF04815"/>
    </source>
</evidence>
<evidence type="ECO:0000256" key="5">
    <source>
        <dbReference type="ARBA" id="ARBA00022723"/>
    </source>
</evidence>
<dbReference type="GO" id="GO:0030127">
    <property type="term" value="C:COPII vesicle coat"/>
    <property type="evidence" value="ECO:0007669"/>
    <property type="project" value="InterPro"/>
</dbReference>
<evidence type="ECO:0000259" key="17">
    <source>
        <dbReference type="Pfam" id="PF04811"/>
    </source>
</evidence>
<dbReference type="EMBL" id="LODT01000039">
    <property type="protein sequence ID" value="KYQ89559.1"/>
    <property type="molecule type" value="Genomic_DNA"/>
</dbReference>
<dbReference type="OMA" id="FPPHYAE"/>
<feature type="domain" description="Gelsolin-like" evidence="15">
    <location>
        <begin position="620"/>
        <end position="706"/>
    </location>
</feature>
<dbReference type="Gene3D" id="3.40.20.10">
    <property type="entry name" value="Severin"/>
    <property type="match status" value="1"/>
</dbReference>
<dbReference type="SUPFAM" id="SSF82754">
    <property type="entry name" value="C-terminal, gelsolin-like domain of Sec23/24"/>
    <property type="match status" value="1"/>
</dbReference>
<dbReference type="FunFam" id="3.40.50.410:FF:000008">
    <property type="entry name" value="Protein transport protein SEC23"/>
    <property type="match status" value="1"/>
</dbReference>
<dbReference type="Gene3D" id="3.40.50.410">
    <property type="entry name" value="von Willebrand factor, type A domain"/>
    <property type="match status" value="1"/>
</dbReference>
<keyword evidence="6 14" id="KW-0256">Endoplasmic reticulum</keyword>
<dbReference type="GO" id="GO:0008270">
    <property type="term" value="F:zinc ion binding"/>
    <property type="evidence" value="ECO:0007669"/>
    <property type="project" value="InterPro"/>
</dbReference>
<dbReference type="InterPro" id="IPR036180">
    <property type="entry name" value="Gelsolin-like_dom_sf"/>
</dbReference>
<evidence type="ECO:0000256" key="4">
    <source>
        <dbReference type="ARBA" id="ARBA00022448"/>
    </source>
</evidence>
<keyword evidence="10" id="KW-0333">Golgi apparatus</keyword>
<feature type="domain" description="Sec23/Sec24 beta-sandwich" evidence="19">
    <location>
        <begin position="386"/>
        <end position="492"/>
    </location>
</feature>
<comment type="function">
    <text evidence="13 14">Component of the coat protein complex II (COPII) which promotes the formation of transport vesicles from the endoplasmic reticulum (ER). The coat has two main functions, the physical deformation of the endoplasmic reticulum membrane into vesicles and the selection of cargo molecules.</text>
</comment>
<dbReference type="GO" id="GO:0070971">
    <property type="term" value="C:endoplasmic reticulum exit site"/>
    <property type="evidence" value="ECO:0007669"/>
    <property type="project" value="TreeGrafter"/>
</dbReference>
<dbReference type="Gene3D" id="2.60.40.1670">
    <property type="entry name" value="beta-sandwich domain of Sec23/24"/>
    <property type="match status" value="1"/>
</dbReference>
<evidence type="ECO:0000256" key="7">
    <source>
        <dbReference type="ARBA" id="ARBA00022833"/>
    </source>
</evidence>
<dbReference type="InterPro" id="IPR012990">
    <property type="entry name" value="Beta-sandwich_Sec23_24"/>
</dbReference>
<dbReference type="GO" id="GO:0005096">
    <property type="term" value="F:GTPase activator activity"/>
    <property type="evidence" value="ECO:0007669"/>
    <property type="project" value="TreeGrafter"/>
</dbReference>
<dbReference type="InterPro" id="IPR007123">
    <property type="entry name" value="Gelsolin-like_dom"/>
</dbReference>
<dbReference type="Gene3D" id="2.30.30.380">
    <property type="entry name" value="Zn-finger domain of Sec23/24"/>
    <property type="match status" value="1"/>
</dbReference>
<dbReference type="Pfam" id="PF04810">
    <property type="entry name" value="zf-Sec23_Sec24"/>
    <property type="match status" value="1"/>
</dbReference>
<keyword evidence="4 14" id="KW-0813">Transport</keyword>
<proteinExistence type="inferred from homology"/>
<dbReference type="CDD" id="cd11287">
    <property type="entry name" value="Sec23_C"/>
    <property type="match status" value="1"/>
</dbReference>
<accession>A0A151Z6H1</accession>
<feature type="domain" description="Sec23/Sec24 helical" evidence="18">
    <location>
        <begin position="506"/>
        <end position="604"/>
    </location>
</feature>
<evidence type="ECO:0000259" key="16">
    <source>
        <dbReference type="Pfam" id="PF04810"/>
    </source>
</evidence>
<dbReference type="InterPro" id="IPR029006">
    <property type="entry name" value="ADF-H/Gelsolin-like_dom_sf"/>
</dbReference>
<dbReference type="InterPro" id="IPR036174">
    <property type="entry name" value="Znf_Sec23_Sec24_sf"/>
</dbReference>
<feature type="domain" description="Sec23/Sec24 trunk" evidence="17">
    <location>
        <begin position="124"/>
        <end position="375"/>
    </location>
</feature>
<dbReference type="Pfam" id="PF04815">
    <property type="entry name" value="Sec23_helical"/>
    <property type="match status" value="1"/>
</dbReference>
<evidence type="ECO:0000256" key="14">
    <source>
        <dbReference type="RuleBase" id="RU365030"/>
    </source>
</evidence>
<protein>
    <recommendedName>
        <fullName evidence="3 14">Protein transport protein SEC23</fullName>
    </recommendedName>
</protein>
<keyword evidence="11 14" id="KW-0472">Membrane</keyword>
<evidence type="ECO:0000256" key="1">
    <source>
        <dbReference type="ARBA" id="ARBA00004255"/>
    </source>
</evidence>
<dbReference type="InterPro" id="IPR006895">
    <property type="entry name" value="Znf_Sec23_Sec24"/>
</dbReference>
<dbReference type="GO" id="GO:0006886">
    <property type="term" value="P:intracellular protein transport"/>
    <property type="evidence" value="ECO:0007669"/>
    <property type="project" value="InterPro"/>
</dbReference>
<dbReference type="SUPFAM" id="SSF81995">
    <property type="entry name" value="beta-sandwich domain of Sec23/24"/>
    <property type="match status" value="1"/>
</dbReference>
<evidence type="ECO:0000313" key="20">
    <source>
        <dbReference type="EMBL" id="KYQ89559.1"/>
    </source>
</evidence>
<dbReference type="Proteomes" id="UP000076078">
    <property type="component" value="Unassembled WGS sequence"/>
</dbReference>
<comment type="similarity">
    <text evidence="2 14">Belongs to the SEC23/SEC24 family. SEC23 subfamily.</text>
</comment>
<evidence type="ECO:0000256" key="9">
    <source>
        <dbReference type="ARBA" id="ARBA00022927"/>
    </source>
</evidence>
<dbReference type="FunCoup" id="A0A151Z6H1">
    <property type="interactions" value="857"/>
</dbReference>
<gene>
    <name evidence="20" type="ORF">DLAC_09510</name>
</gene>
<keyword evidence="9 14" id="KW-0653">Protein transport</keyword>
<dbReference type="AlphaFoldDB" id="A0A151Z6H1"/>
<dbReference type="InterPro" id="IPR006896">
    <property type="entry name" value="Sec23/24_trunk_dom"/>
</dbReference>
<organism evidence="20 21">
    <name type="scientific">Tieghemostelium lacteum</name>
    <name type="common">Slime mold</name>
    <name type="synonym">Dictyostelium lacteum</name>
    <dbReference type="NCBI Taxonomy" id="361077"/>
    <lineage>
        <taxon>Eukaryota</taxon>
        <taxon>Amoebozoa</taxon>
        <taxon>Evosea</taxon>
        <taxon>Eumycetozoa</taxon>
        <taxon>Dictyostelia</taxon>
        <taxon>Dictyosteliales</taxon>
        <taxon>Raperosteliaceae</taxon>
        <taxon>Tieghemostelium</taxon>
    </lineage>
</organism>
<keyword evidence="7 14" id="KW-0862">Zinc</keyword>
<dbReference type="PANTHER" id="PTHR11141">
    <property type="entry name" value="PROTEIN TRANSPORT PROTEIN SEC23"/>
    <property type="match status" value="1"/>
</dbReference>
<comment type="subcellular location">
    <subcellularLocation>
        <location evidence="14">Cytoplasmic vesicle</location>
        <location evidence="14">COPII-coated vesicle membrane</location>
        <topology evidence="14">Peripheral membrane protein</topology>
        <orientation evidence="14">Cytoplasmic side</orientation>
    </subcellularLocation>
    <subcellularLocation>
        <location evidence="14">Endoplasmic reticulum membrane</location>
        <topology evidence="14">Peripheral membrane protein</topology>
        <orientation evidence="14">Cytoplasmic side</orientation>
    </subcellularLocation>
    <subcellularLocation>
        <location evidence="1">Golgi apparatus membrane</location>
        <topology evidence="1">Peripheral membrane protein</topology>
        <orientation evidence="1">Cytoplasmic side</orientation>
    </subcellularLocation>
</comment>
<dbReference type="SUPFAM" id="SSF53300">
    <property type="entry name" value="vWA-like"/>
    <property type="match status" value="1"/>
</dbReference>
<comment type="caution">
    <text evidence="20">The sequence shown here is derived from an EMBL/GenBank/DDBJ whole genome shotgun (WGS) entry which is preliminary data.</text>
</comment>
<dbReference type="InterPro" id="IPR037364">
    <property type="entry name" value="Sec23"/>
</dbReference>